<keyword evidence="3" id="KW-1185">Reference proteome</keyword>
<feature type="transmembrane region" description="Helical" evidence="1">
    <location>
        <begin position="33"/>
        <end position="55"/>
    </location>
</feature>
<dbReference type="eggNOG" id="ENOG5033BAM">
    <property type="taxonomic scope" value="Bacteria"/>
</dbReference>
<dbReference type="EMBL" id="FOVK01000016">
    <property type="protein sequence ID" value="SFO10475.1"/>
    <property type="molecule type" value="Genomic_DNA"/>
</dbReference>
<gene>
    <name evidence="2" type="ORF">SAMN04488695_11624</name>
</gene>
<accession>A0A1I5EG59</accession>
<protein>
    <submittedName>
        <fullName evidence="2">Uncharacterized protein</fullName>
    </submittedName>
</protein>
<keyword evidence="1" id="KW-0472">Membrane</keyword>
<keyword evidence="1" id="KW-1133">Transmembrane helix</keyword>
<organism evidence="2 3">
    <name type="scientific">Proteiniclasticum ruminis</name>
    <dbReference type="NCBI Taxonomy" id="398199"/>
    <lineage>
        <taxon>Bacteria</taxon>
        <taxon>Bacillati</taxon>
        <taxon>Bacillota</taxon>
        <taxon>Clostridia</taxon>
        <taxon>Eubacteriales</taxon>
        <taxon>Clostridiaceae</taxon>
        <taxon>Proteiniclasticum</taxon>
    </lineage>
</organism>
<sequence>MNLNFDFEKYTPPKVTEEKLTLLAERRREVRQLLLLTASSHLLFIALGLAAFLAAPYSMALSVLFLSVLALWLAGTGIIAVVFTRKQLEKKEAHALFNLLS</sequence>
<reference evidence="2 3" key="1">
    <citation type="submission" date="2016-10" db="EMBL/GenBank/DDBJ databases">
        <authorList>
            <person name="de Groot N.N."/>
        </authorList>
    </citation>
    <scope>NUCLEOTIDE SEQUENCE [LARGE SCALE GENOMIC DNA]</scope>
    <source>
        <strain evidence="2 3">ML2</strain>
    </source>
</reference>
<dbReference type="STRING" id="398199.SAMN05421804_10940"/>
<evidence type="ECO:0000256" key="1">
    <source>
        <dbReference type="SAM" id="Phobius"/>
    </source>
</evidence>
<keyword evidence="1" id="KW-0812">Transmembrane</keyword>
<dbReference type="Proteomes" id="UP000181899">
    <property type="component" value="Unassembled WGS sequence"/>
</dbReference>
<name>A0A1I5EG59_9CLOT</name>
<feature type="transmembrane region" description="Helical" evidence="1">
    <location>
        <begin position="61"/>
        <end position="83"/>
    </location>
</feature>
<dbReference type="RefSeq" id="WP_074912924.1">
    <property type="nucleotide sequence ID" value="NZ_FOVK01000016.1"/>
</dbReference>
<dbReference type="AlphaFoldDB" id="A0A1I5EG59"/>
<proteinExistence type="predicted"/>
<evidence type="ECO:0000313" key="3">
    <source>
        <dbReference type="Proteomes" id="UP000181899"/>
    </source>
</evidence>
<evidence type="ECO:0000313" key="2">
    <source>
        <dbReference type="EMBL" id="SFO10475.1"/>
    </source>
</evidence>